<accession>A0ACD3ST65</accession>
<organism evidence="1 2">
    <name type="scientific">Imbroritus primus</name>
    <dbReference type="NCBI Taxonomy" id="3058603"/>
    <lineage>
        <taxon>Bacteria</taxon>
        <taxon>Pseudomonadati</taxon>
        <taxon>Pseudomonadota</taxon>
        <taxon>Betaproteobacteria</taxon>
        <taxon>Burkholderiales</taxon>
        <taxon>Burkholderiaceae</taxon>
        <taxon>Imbroritus</taxon>
    </lineage>
</organism>
<dbReference type="Proteomes" id="UP000004277">
    <property type="component" value="Unassembled WGS sequence"/>
</dbReference>
<sequence length="246" mass="28148">MRIAILEDEFSQAQFVSQLLVRQGHSCFCFSRGRELMQRIRRETYDLLFLDWGLPDVDGLSVLRWVRQNVSPTLPVVFMTSRATESDIVEALGYGADDYMVKPLRQAELIARVEALARRAYPATKPAALVPEVLAGYTFDARRNSVTFRGETVSLTQKEFELALILFRNISRPLSRSYLHEIIWGRDHDIPSRTMDTHISRIRTKLELRPDNGFRLFPVYSYGYRLELVDSAPCATTEPTPVAMAS</sequence>
<comment type="caution">
    <text evidence="1">The sequence shown here is derived from an EMBL/GenBank/DDBJ whole genome shotgun (WGS) entry which is preliminary data.</text>
</comment>
<evidence type="ECO:0000313" key="2">
    <source>
        <dbReference type="Proteomes" id="UP000004277"/>
    </source>
</evidence>
<dbReference type="EMBL" id="AKCV02000011">
    <property type="protein sequence ID" value="TMS59153.1"/>
    <property type="molecule type" value="Genomic_DNA"/>
</dbReference>
<keyword evidence="2" id="KW-1185">Reference proteome</keyword>
<name>A0ACD3ST65_9BURK</name>
<evidence type="ECO:0000313" key="1">
    <source>
        <dbReference type="EMBL" id="TMS59153.1"/>
    </source>
</evidence>
<gene>
    <name evidence="1" type="ORF">MW7_002955</name>
</gene>
<proteinExistence type="predicted"/>
<protein>
    <submittedName>
        <fullName evidence="1">Response regulator transcription factor</fullName>
    </submittedName>
</protein>
<reference evidence="1" key="1">
    <citation type="submission" date="2019-05" db="EMBL/GenBank/DDBJ databases">
        <title>Revised genome assembly of Burkholderiaceae (previously Ralstonia) sp. PBA.</title>
        <authorList>
            <person name="Gan H.M."/>
        </authorList>
    </citation>
    <scope>NUCLEOTIDE SEQUENCE</scope>
    <source>
        <strain evidence="1">PBA</strain>
    </source>
</reference>